<dbReference type="AlphaFoldDB" id="A0A7Z0JAN7"/>
<keyword evidence="1" id="KW-0472">Membrane</keyword>
<dbReference type="EMBL" id="JACCFS010000001">
    <property type="protein sequence ID" value="NYJ34982.1"/>
    <property type="molecule type" value="Genomic_DNA"/>
</dbReference>
<organism evidence="2 3">
    <name type="scientific">Nocardiopsis aegyptia</name>
    <dbReference type="NCBI Taxonomy" id="220378"/>
    <lineage>
        <taxon>Bacteria</taxon>
        <taxon>Bacillati</taxon>
        <taxon>Actinomycetota</taxon>
        <taxon>Actinomycetes</taxon>
        <taxon>Streptosporangiales</taxon>
        <taxon>Nocardiopsidaceae</taxon>
        <taxon>Nocardiopsis</taxon>
    </lineage>
</organism>
<feature type="transmembrane region" description="Helical" evidence="1">
    <location>
        <begin position="101"/>
        <end position="120"/>
    </location>
</feature>
<name>A0A7Z0JAN7_9ACTN</name>
<dbReference type="RefSeq" id="WP_179823898.1">
    <property type="nucleotide sequence ID" value="NZ_JACCFS010000001.1"/>
</dbReference>
<feature type="transmembrane region" description="Helical" evidence="1">
    <location>
        <begin position="127"/>
        <end position="146"/>
    </location>
</feature>
<accession>A0A7Z0JAN7</accession>
<protein>
    <submittedName>
        <fullName evidence="2">Uncharacterized protein</fullName>
    </submittedName>
</protein>
<feature type="transmembrane region" description="Helical" evidence="1">
    <location>
        <begin position="32"/>
        <end position="53"/>
    </location>
</feature>
<evidence type="ECO:0000313" key="2">
    <source>
        <dbReference type="EMBL" id="NYJ34982.1"/>
    </source>
</evidence>
<gene>
    <name evidence="2" type="ORF">HNR10_002863</name>
</gene>
<keyword evidence="1" id="KW-0812">Transmembrane</keyword>
<comment type="caution">
    <text evidence="2">The sequence shown here is derived from an EMBL/GenBank/DDBJ whole genome shotgun (WGS) entry which is preliminary data.</text>
</comment>
<proteinExistence type="predicted"/>
<feature type="transmembrane region" description="Helical" evidence="1">
    <location>
        <begin position="152"/>
        <end position="175"/>
    </location>
</feature>
<evidence type="ECO:0000256" key="1">
    <source>
        <dbReference type="SAM" id="Phobius"/>
    </source>
</evidence>
<keyword evidence="1" id="KW-1133">Transmembrane helix</keyword>
<keyword evidence="3" id="KW-1185">Reference proteome</keyword>
<reference evidence="2 3" key="1">
    <citation type="submission" date="2020-07" db="EMBL/GenBank/DDBJ databases">
        <title>Sequencing the genomes of 1000 actinobacteria strains.</title>
        <authorList>
            <person name="Klenk H.-P."/>
        </authorList>
    </citation>
    <scope>NUCLEOTIDE SEQUENCE [LARGE SCALE GENOMIC DNA]</scope>
    <source>
        <strain evidence="2 3">DSM 44442</strain>
    </source>
</reference>
<dbReference type="Proteomes" id="UP000572051">
    <property type="component" value="Unassembled WGS sequence"/>
</dbReference>
<sequence length="191" mass="19395">MTRFLGVYIGAGFGLAFVLANAGPPLHPALALVLRVLAVAALVGVVALTLVLARRPAPEGESGDGTPALRFGPFYGAVVAAEVALILGGIQVLRLLGAQDQANVCWIALVVGLHFLPLAWYWRTREILVVALYLSALGAAGLAMVFTGHPAWAPFVSGVLSGAGMLGGLLVSLAVPFFAGRRGAGTGGASA</sequence>
<evidence type="ECO:0000313" key="3">
    <source>
        <dbReference type="Proteomes" id="UP000572051"/>
    </source>
</evidence>
<feature type="transmembrane region" description="Helical" evidence="1">
    <location>
        <begin position="74"/>
        <end position="95"/>
    </location>
</feature>